<dbReference type="AlphaFoldDB" id="A0A383CEF3"/>
<accession>A0A383CEF3</accession>
<reference evidence="1" key="1">
    <citation type="submission" date="2018-05" db="EMBL/GenBank/DDBJ databases">
        <authorList>
            <person name="Lanie J.A."/>
            <person name="Ng W.-L."/>
            <person name="Kazmierczak K.M."/>
            <person name="Andrzejewski T.M."/>
            <person name="Davidsen T.M."/>
            <person name="Wayne K.J."/>
            <person name="Tettelin H."/>
            <person name="Glass J.I."/>
            <person name="Rusch D."/>
            <person name="Podicherti R."/>
            <person name="Tsui H.-C.T."/>
            <person name="Winkler M.E."/>
        </authorList>
    </citation>
    <scope>NUCLEOTIDE SEQUENCE</scope>
</reference>
<name>A0A383CEF3_9ZZZZ</name>
<dbReference type="EMBL" id="UINC01207823">
    <property type="protein sequence ID" value="SVE30085.1"/>
    <property type="molecule type" value="Genomic_DNA"/>
</dbReference>
<gene>
    <name evidence="1" type="ORF">METZ01_LOCUS482939</name>
</gene>
<evidence type="ECO:0000313" key="1">
    <source>
        <dbReference type="EMBL" id="SVE30085.1"/>
    </source>
</evidence>
<feature type="non-terminal residue" evidence="1">
    <location>
        <position position="78"/>
    </location>
</feature>
<feature type="non-terminal residue" evidence="1">
    <location>
        <position position="1"/>
    </location>
</feature>
<organism evidence="1">
    <name type="scientific">marine metagenome</name>
    <dbReference type="NCBI Taxonomy" id="408172"/>
    <lineage>
        <taxon>unclassified sequences</taxon>
        <taxon>metagenomes</taxon>
        <taxon>ecological metagenomes</taxon>
    </lineage>
</organism>
<sequence>VAGRLVVWAVCLSFCSCGYYHYAGPLSPLDEQGVALTVADDGSVTFTQDRFEVRLRYVTDRELNRQFAAHSTAGPKST</sequence>
<protein>
    <submittedName>
        <fullName evidence="1">Uncharacterized protein</fullName>
    </submittedName>
</protein>
<proteinExistence type="predicted"/>